<evidence type="ECO:0000313" key="3">
    <source>
        <dbReference type="Proteomes" id="UP000193685"/>
    </source>
</evidence>
<evidence type="ECO:0000256" key="1">
    <source>
        <dbReference type="SAM" id="MobiDB-lite"/>
    </source>
</evidence>
<dbReference type="OMA" id="GEDQPMG"/>
<gene>
    <name evidence="2" type="ORF">BCR37DRAFT_375877</name>
</gene>
<comment type="caution">
    <text evidence="2">The sequence shown here is derived from an EMBL/GenBank/DDBJ whole genome shotgun (WGS) entry which is preliminary data.</text>
</comment>
<protein>
    <submittedName>
        <fullName evidence="2">Uncharacterized protein</fullName>
    </submittedName>
</protein>
<reference evidence="2 3" key="1">
    <citation type="submission" date="2016-07" db="EMBL/GenBank/DDBJ databases">
        <title>Pervasive Adenine N6-methylation of Active Genes in Fungi.</title>
        <authorList>
            <consortium name="DOE Joint Genome Institute"/>
            <person name="Mondo S.J."/>
            <person name="Dannebaum R.O."/>
            <person name="Kuo R.C."/>
            <person name="Labutti K."/>
            <person name="Haridas S."/>
            <person name="Kuo A."/>
            <person name="Salamov A."/>
            <person name="Ahrendt S.R."/>
            <person name="Lipzen A."/>
            <person name="Sullivan W."/>
            <person name="Andreopoulos W.B."/>
            <person name="Clum A."/>
            <person name="Lindquist E."/>
            <person name="Daum C."/>
            <person name="Ramamoorthy G.K."/>
            <person name="Gryganskyi A."/>
            <person name="Culley D."/>
            <person name="Magnuson J.K."/>
            <person name="James T.Y."/>
            <person name="O'Malley M.A."/>
            <person name="Stajich J.E."/>
            <person name="Spatafora J.W."/>
            <person name="Visel A."/>
            <person name="Grigoriev I.V."/>
        </authorList>
    </citation>
    <scope>NUCLEOTIDE SEQUENCE [LARGE SCALE GENOMIC DNA]</scope>
    <source>
        <strain evidence="2 3">12-1054</strain>
    </source>
</reference>
<evidence type="ECO:0000313" key="2">
    <source>
        <dbReference type="EMBL" id="ORY87918.1"/>
    </source>
</evidence>
<sequence length="97" mass="10232">MFKLALPMRARAFTTVRSLRKDGPAKAFEADGKIGSQFSGKEGLSKAVDENIGGPFSKDGAIGKHFTKEGAVGGKVQEAAEEADKKDGSTIVHKNLP</sequence>
<dbReference type="RefSeq" id="XP_040728413.1">
    <property type="nucleotide sequence ID" value="XM_040868471.1"/>
</dbReference>
<dbReference type="Proteomes" id="UP000193685">
    <property type="component" value="Unassembled WGS sequence"/>
</dbReference>
<keyword evidence="3" id="KW-1185">Reference proteome</keyword>
<dbReference type="GeneID" id="63785070"/>
<accession>A0A1Y2FV97</accession>
<proteinExistence type="predicted"/>
<dbReference type="OrthoDB" id="5278621at2759"/>
<dbReference type="EMBL" id="MCFI01000001">
    <property type="protein sequence ID" value="ORY87918.1"/>
    <property type="molecule type" value="Genomic_DNA"/>
</dbReference>
<dbReference type="AlphaFoldDB" id="A0A1Y2FV97"/>
<organism evidence="2 3">
    <name type="scientific">Protomyces lactucae-debilis</name>
    <dbReference type="NCBI Taxonomy" id="2754530"/>
    <lineage>
        <taxon>Eukaryota</taxon>
        <taxon>Fungi</taxon>
        <taxon>Dikarya</taxon>
        <taxon>Ascomycota</taxon>
        <taxon>Taphrinomycotina</taxon>
        <taxon>Taphrinomycetes</taxon>
        <taxon>Taphrinales</taxon>
        <taxon>Protomycetaceae</taxon>
        <taxon>Protomyces</taxon>
    </lineage>
</organism>
<feature type="region of interest" description="Disordered" evidence="1">
    <location>
        <begin position="77"/>
        <end position="97"/>
    </location>
</feature>
<name>A0A1Y2FV97_PROLT</name>